<gene>
    <name evidence="3" type="ORF">AKO1_015715</name>
</gene>
<name>A0AAW2ZIK5_9EUKA</name>
<dbReference type="SUPFAM" id="SSF53474">
    <property type="entry name" value="alpha/beta-Hydrolases"/>
    <property type="match status" value="1"/>
</dbReference>
<dbReference type="GO" id="GO:0016020">
    <property type="term" value="C:membrane"/>
    <property type="evidence" value="ECO:0007669"/>
    <property type="project" value="TreeGrafter"/>
</dbReference>
<keyword evidence="4" id="KW-1185">Reference proteome</keyword>
<dbReference type="InterPro" id="IPR050266">
    <property type="entry name" value="AB_hydrolase_sf"/>
</dbReference>
<dbReference type="InterPro" id="IPR029058">
    <property type="entry name" value="AB_hydrolase_fold"/>
</dbReference>
<dbReference type="Proteomes" id="UP001431209">
    <property type="component" value="Unassembled WGS sequence"/>
</dbReference>
<evidence type="ECO:0000256" key="1">
    <source>
        <dbReference type="SAM" id="Phobius"/>
    </source>
</evidence>
<feature type="domain" description="AB hydrolase-1" evidence="2">
    <location>
        <begin position="40"/>
        <end position="136"/>
    </location>
</feature>
<evidence type="ECO:0000313" key="4">
    <source>
        <dbReference type="Proteomes" id="UP001431209"/>
    </source>
</evidence>
<feature type="transmembrane region" description="Helical" evidence="1">
    <location>
        <begin position="354"/>
        <end position="377"/>
    </location>
</feature>
<dbReference type="EMBL" id="JAOPGA020001447">
    <property type="protein sequence ID" value="KAL0488519.1"/>
    <property type="molecule type" value="Genomic_DNA"/>
</dbReference>
<organism evidence="3 4">
    <name type="scientific">Acrasis kona</name>
    <dbReference type="NCBI Taxonomy" id="1008807"/>
    <lineage>
        <taxon>Eukaryota</taxon>
        <taxon>Discoba</taxon>
        <taxon>Heterolobosea</taxon>
        <taxon>Tetramitia</taxon>
        <taxon>Eutetramitia</taxon>
        <taxon>Acrasidae</taxon>
        <taxon>Acrasis</taxon>
    </lineage>
</organism>
<dbReference type="PANTHER" id="PTHR43798:SF33">
    <property type="entry name" value="HYDROLASE, PUTATIVE (AFU_ORTHOLOGUE AFUA_2G14860)-RELATED"/>
    <property type="match status" value="1"/>
</dbReference>
<dbReference type="PANTHER" id="PTHR43798">
    <property type="entry name" value="MONOACYLGLYCEROL LIPASE"/>
    <property type="match status" value="1"/>
</dbReference>
<protein>
    <recommendedName>
        <fullName evidence="2">AB hydrolase-1 domain-containing protein</fullName>
    </recommendedName>
</protein>
<accession>A0AAW2ZIK5</accession>
<dbReference type="InterPro" id="IPR000073">
    <property type="entry name" value="AB_hydrolase_1"/>
</dbReference>
<evidence type="ECO:0000313" key="3">
    <source>
        <dbReference type="EMBL" id="KAL0488519.1"/>
    </source>
</evidence>
<comment type="caution">
    <text evidence="3">The sequence shown here is derived from an EMBL/GenBank/DDBJ whole genome shotgun (WGS) entry which is preliminary data.</text>
</comment>
<reference evidence="3 4" key="1">
    <citation type="submission" date="2024-03" db="EMBL/GenBank/DDBJ databases">
        <title>The Acrasis kona genome and developmental transcriptomes reveal deep origins of eukaryotic multicellular pathways.</title>
        <authorList>
            <person name="Sheikh S."/>
            <person name="Fu C.-J."/>
            <person name="Brown M.W."/>
            <person name="Baldauf S.L."/>
        </authorList>
    </citation>
    <scope>NUCLEOTIDE SEQUENCE [LARGE SCALE GENOMIC DNA]</scope>
    <source>
        <strain evidence="3 4">ATCC MYA-3509</strain>
    </source>
</reference>
<evidence type="ECO:0000259" key="2">
    <source>
        <dbReference type="Pfam" id="PF00561"/>
    </source>
</evidence>
<dbReference type="Gene3D" id="3.40.50.1820">
    <property type="entry name" value="alpha/beta hydrolase"/>
    <property type="match status" value="1"/>
</dbReference>
<dbReference type="GO" id="GO:0046464">
    <property type="term" value="P:acylglycerol catabolic process"/>
    <property type="evidence" value="ECO:0007669"/>
    <property type="project" value="TreeGrafter"/>
</dbReference>
<dbReference type="Pfam" id="PF00561">
    <property type="entry name" value="Abhydrolase_1"/>
    <property type="match status" value="1"/>
</dbReference>
<keyword evidence="1" id="KW-1133">Transmembrane helix</keyword>
<keyword evidence="1" id="KW-0472">Membrane</keyword>
<dbReference type="AlphaFoldDB" id="A0AAW2ZIK5"/>
<proteinExistence type="predicted"/>
<dbReference type="GO" id="GO:0047372">
    <property type="term" value="F:monoacylglycerol lipase activity"/>
    <property type="evidence" value="ECO:0007669"/>
    <property type="project" value="TreeGrafter"/>
</dbReference>
<sequence>MDEHEVIEQWRQKGFIHNIFDHEIFVIDEQPKSDFKTTSPTICILHGFPSSSMDYKSSLPILSKNHRVILMDFVGFGLSEKPKVEYSYSLMEQADSVIEVWKRLSLTKIHLFGHDYGTSVLTEILARRERNLLPLQFEITSATLCNGSIHIEKCSLSIVQKLLLTPVLNTLAVKLFTKNIFKKVIKGIVSNISEMDLNIMWSLLIKNEGIQVFPKLIQYVNERYIYWNRWIGALRRVHYKSSSLAVMILWGSKDTIARPSIAIEALRDVQRADHIKTQKIVKLKWLPNLGHYPMIEDPGLWSKEFITFINHVEEHKSRGLTGSDGNEFEKSEFESFTLDSWSHEGIHTLYRESFFNTFMILCLMMLLVACLTVLFWFK</sequence>
<keyword evidence="1" id="KW-0812">Transmembrane</keyword>